<gene>
    <name evidence="2" type="ORF">B0H67DRAFT_165682</name>
</gene>
<protein>
    <submittedName>
        <fullName evidence="2">Uncharacterized protein</fullName>
    </submittedName>
</protein>
<feature type="compositionally biased region" description="Polar residues" evidence="1">
    <location>
        <begin position="34"/>
        <end position="48"/>
    </location>
</feature>
<feature type="region of interest" description="Disordered" evidence="1">
    <location>
        <begin position="18"/>
        <end position="88"/>
    </location>
</feature>
<proteinExistence type="predicted"/>
<dbReference type="AlphaFoldDB" id="A0AA40APV2"/>
<evidence type="ECO:0000256" key="1">
    <source>
        <dbReference type="SAM" id="MobiDB-lite"/>
    </source>
</evidence>
<accession>A0AA40APV2</accession>
<organism evidence="2 3">
    <name type="scientific">Lasiosphaeris hirsuta</name>
    <dbReference type="NCBI Taxonomy" id="260670"/>
    <lineage>
        <taxon>Eukaryota</taxon>
        <taxon>Fungi</taxon>
        <taxon>Dikarya</taxon>
        <taxon>Ascomycota</taxon>
        <taxon>Pezizomycotina</taxon>
        <taxon>Sordariomycetes</taxon>
        <taxon>Sordariomycetidae</taxon>
        <taxon>Sordariales</taxon>
        <taxon>Lasiosphaeriaceae</taxon>
        <taxon>Lasiosphaeris</taxon>
    </lineage>
</organism>
<reference evidence="2" key="1">
    <citation type="submission" date="2023-06" db="EMBL/GenBank/DDBJ databases">
        <title>Genome-scale phylogeny and comparative genomics of the fungal order Sordariales.</title>
        <authorList>
            <consortium name="Lawrence Berkeley National Laboratory"/>
            <person name="Hensen N."/>
            <person name="Bonometti L."/>
            <person name="Westerberg I."/>
            <person name="Brannstrom I.O."/>
            <person name="Guillou S."/>
            <person name="Cros-Aarteil S."/>
            <person name="Calhoun S."/>
            <person name="Haridas S."/>
            <person name="Kuo A."/>
            <person name="Mondo S."/>
            <person name="Pangilinan J."/>
            <person name="Riley R."/>
            <person name="Labutti K."/>
            <person name="Andreopoulos B."/>
            <person name="Lipzen A."/>
            <person name="Chen C."/>
            <person name="Yanf M."/>
            <person name="Daum C."/>
            <person name="Ng V."/>
            <person name="Clum A."/>
            <person name="Steindorff A."/>
            <person name="Ohm R."/>
            <person name="Martin F."/>
            <person name="Silar P."/>
            <person name="Natvig D."/>
            <person name="Lalanne C."/>
            <person name="Gautier V."/>
            <person name="Ament-Velasquez S.L."/>
            <person name="Kruys A."/>
            <person name="Hutchinson M.I."/>
            <person name="Powell A.J."/>
            <person name="Barry K."/>
            <person name="Miller A.N."/>
            <person name="Grigoriev I.V."/>
            <person name="Debuchy R."/>
            <person name="Gladieux P."/>
            <person name="Thoren M.H."/>
            <person name="Johannesson H."/>
        </authorList>
    </citation>
    <scope>NUCLEOTIDE SEQUENCE</scope>
    <source>
        <strain evidence="2">SMH4607-1</strain>
    </source>
</reference>
<dbReference type="EMBL" id="JAUKUA010000003">
    <property type="protein sequence ID" value="KAK0719804.1"/>
    <property type="molecule type" value="Genomic_DNA"/>
</dbReference>
<keyword evidence="3" id="KW-1185">Reference proteome</keyword>
<evidence type="ECO:0000313" key="3">
    <source>
        <dbReference type="Proteomes" id="UP001172102"/>
    </source>
</evidence>
<name>A0AA40APV2_9PEZI</name>
<comment type="caution">
    <text evidence="2">The sequence shown here is derived from an EMBL/GenBank/DDBJ whole genome shotgun (WGS) entry which is preliminary data.</text>
</comment>
<dbReference type="Proteomes" id="UP001172102">
    <property type="component" value="Unassembled WGS sequence"/>
</dbReference>
<evidence type="ECO:0000313" key="2">
    <source>
        <dbReference type="EMBL" id="KAK0719804.1"/>
    </source>
</evidence>
<feature type="compositionally biased region" description="Low complexity" evidence="1">
    <location>
        <begin position="76"/>
        <end position="88"/>
    </location>
</feature>
<sequence>MAAMLASGASPHDIAKFLKRDVNEIQQRAKGHASKTTTTSAKPQSVFPSNPPPAFASKEPTGLENATGPSPPAQPAPAKTTTTPATSPQTAAILATPTTPGTPPGNHRPVRPYSPWVWSPFCGACQAEMCTDQGAYQRWLHMQDILLAYTRLYAPATMTIPGPHQSSSDARMLALLDTEYQARRWVVLSEKFREWSGRSISPEVLQRRMGY</sequence>